<comment type="function">
    <text evidence="1 9">May be involved in recombinational repair of damaged DNA.</text>
</comment>
<dbReference type="Pfam" id="PF02463">
    <property type="entry name" value="SMC_N"/>
    <property type="match status" value="1"/>
</dbReference>
<feature type="coiled-coil region" evidence="10">
    <location>
        <begin position="270"/>
        <end position="363"/>
    </location>
</feature>
<organism evidence="12 13">
    <name type="scientific">Alteromonas arenosi</name>
    <dbReference type="NCBI Taxonomy" id="3055817"/>
    <lineage>
        <taxon>Bacteria</taxon>
        <taxon>Pseudomonadati</taxon>
        <taxon>Pseudomonadota</taxon>
        <taxon>Gammaproteobacteria</taxon>
        <taxon>Alteromonadales</taxon>
        <taxon>Alteromonadaceae</taxon>
        <taxon>Alteromonas/Salinimonas group</taxon>
        <taxon>Alteromonas</taxon>
    </lineage>
</organism>
<feature type="domain" description="RecF/RecN/SMC N-terminal" evidence="11">
    <location>
        <begin position="1"/>
        <end position="507"/>
    </location>
</feature>
<dbReference type="Gene3D" id="3.40.50.300">
    <property type="entry name" value="P-loop containing nucleotide triphosphate hydrolases"/>
    <property type="match status" value="2"/>
</dbReference>
<evidence type="ECO:0000256" key="7">
    <source>
        <dbReference type="ARBA" id="ARBA00023204"/>
    </source>
</evidence>
<dbReference type="EMBL" id="JAUCBP010000006">
    <property type="protein sequence ID" value="MDM7859855.1"/>
    <property type="molecule type" value="Genomic_DNA"/>
</dbReference>
<sequence length="555" mass="61809">MLTHLTIRNFAVVKHIELDLTAGLTAITGETGAGKSIGIDALVLCTGGRADASMVRSGATKAEIIAHFNIQQNKRAQQWLDEYELDSDGECFIRRVISAEGRSKAFINGSPVALQQLKQLGAILLNIHGQNDHQQLLKETMQRNMLDSFAKHTALVEAVNNSYTEFQHAKRHYEKLRQSAQAREDRKHLLSYQVSELDEFGLEEQEFTDLEVEHKRLSNSQSLLEQSQLSFHRLYDDEQFNAMSAIQQSIDNLSGLCDSDPQLQPIVNLLSEAAIQVEEAAQELRGYCDELDIDPMRMQQVEQRYDKVNELARKHQVMPEVLFAHHMSLIEELNGIEAANDELENIQSELEQLESRYLANADKLSASRQKAAKSLAKKLEQKIQRMNMPHATIEYRVHADQSKANAHGIDTVSILISTNLGQPADSLDKVVSGGELARVGLAMQVLTADQSMPPTMIFDEVDTGISGPTASIVGQLLRQMGEQAQVMCVTHLPQVAAQAHNQLFVTKKIVEKSTETHIVHLENEQRVNELARLLAGDSITDSAISNARSLLMNVA</sequence>
<keyword evidence="10" id="KW-0175">Coiled coil</keyword>
<evidence type="ECO:0000256" key="2">
    <source>
        <dbReference type="ARBA" id="ARBA00009441"/>
    </source>
</evidence>
<protein>
    <recommendedName>
        <fullName evidence="3 9">DNA repair protein RecN</fullName>
    </recommendedName>
    <alternativeName>
        <fullName evidence="8 9">Recombination protein N</fullName>
    </alternativeName>
</protein>
<evidence type="ECO:0000256" key="5">
    <source>
        <dbReference type="ARBA" id="ARBA00022763"/>
    </source>
</evidence>
<accession>A0ABT7SUI0</accession>
<evidence type="ECO:0000256" key="9">
    <source>
        <dbReference type="PIRNR" id="PIRNR003128"/>
    </source>
</evidence>
<evidence type="ECO:0000256" key="3">
    <source>
        <dbReference type="ARBA" id="ARBA00021315"/>
    </source>
</evidence>
<evidence type="ECO:0000313" key="12">
    <source>
        <dbReference type="EMBL" id="MDM7859855.1"/>
    </source>
</evidence>
<evidence type="ECO:0000256" key="1">
    <source>
        <dbReference type="ARBA" id="ARBA00003618"/>
    </source>
</evidence>
<dbReference type="PANTHER" id="PTHR11059">
    <property type="entry name" value="DNA REPAIR PROTEIN RECN"/>
    <property type="match status" value="1"/>
</dbReference>
<keyword evidence="7 9" id="KW-0234">DNA repair</keyword>
<dbReference type="InterPro" id="IPR003395">
    <property type="entry name" value="RecF/RecN/SMC_N"/>
</dbReference>
<evidence type="ECO:0000259" key="11">
    <source>
        <dbReference type="Pfam" id="PF02463"/>
    </source>
</evidence>
<dbReference type="Proteomes" id="UP001234343">
    <property type="component" value="Unassembled WGS sequence"/>
</dbReference>
<keyword evidence="5 9" id="KW-0227">DNA damage</keyword>
<gene>
    <name evidence="12" type="primary">recN</name>
    <name evidence="12" type="ORF">QTP81_04475</name>
</gene>
<dbReference type="PIRSF" id="PIRSF003128">
    <property type="entry name" value="RecN"/>
    <property type="match status" value="1"/>
</dbReference>
<evidence type="ECO:0000313" key="13">
    <source>
        <dbReference type="Proteomes" id="UP001234343"/>
    </source>
</evidence>
<evidence type="ECO:0000256" key="6">
    <source>
        <dbReference type="ARBA" id="ARBA00022840"/>
    </source>
</evidence>
<dbReference type="CDD" id="cd03241">
    <property type="entry name" value="ABC_RecN"/>
    <property type="match status" value="2"/>
</dbReference>
<comment type="similarity">
    <text evidence="2 9">Belongs to the RecN family.</text>
</comment>
<keyword evidence="4" id="KW-0547">Nucleotide-binding</keyword>
<evidence type="ECO:0000256" key="4">
    <source>
        <dbReference type="ARBA" id="ARBA00022741"/>
    </source>
</evidence>
<dbReference type="NCBIfam" id="NF008121">
    <property type="entry name" value="PRK10869.1"/>
    <property type="match status" value="1"/>
</dbReference>
<reference evidence="12 13" key="1">
    <citation type="submission" date="2023-06" db="EMBL/GenBank/DDBJ databases">
        <title>Alteromonas sp. ASW11-36 isolated from intertidal sand.</title>
        <authorList>
            <person name="Li Y."/>
        </authorList>
    </citation>
    <scope>NUCLEOTIDE SEQUENCE [LARGE SCALE GENOMIC DNA]</scope>
    <source>
        <strain evidence="12 13">ASW11-36</strain>
    </source>
</reference>
<evidence type="ECO:0000256" key="10">
    <source>
        <dbReference type="SAM" id="Coils"/>
    </source>
</evidence>
<dbReference type="PANTHER" id="PTHR11059:SF0">
    <property type="entry name" value="DNA REPAIR PROTEIN RECN"/>
    <property type="match status" value="1"/>
</dbReference>
<comment type="caution">
    <text evidence="12">The sequence shown here is derived from an EMBL/GenBank/DDBJ whole genome shotgun (WGS) entry which is preliminary data.</text>
</comment>
<dbReference type="InterPro" id="IPR027417">
    <property type="entry name" value="P-loop_NTPase"/>
</dbReference>
<keyword evidence="6" id="KW-0067">ATP-binding</keyword>
<keyword evidence="13" id="KW-1185">Reference proteome</keyword>
<dbReference type="InterPro" id="IPR004604">
    <property type="entry name" value="DNA_recomb/repair_RecN"/>
</dbReference>
<evidence type="ECO:0000256" key="8">
    <source>
        <dbReference type="ARBA" id="ARBA00033408"/>
    </source>
</evidence>
<dbReference type="NCBIfam" id="TIGR00634">
    <property type="entry name" value="recN"/>
    <property type="match status" value="1"/>
</dbReference>
<dbReference type="SUPFAM" id="SSF52540">
    <property type="entry name" value="P-loop containing nucleoside triphosphate hydrolases"/>
    <property type="match status" value="2"/>
</dbReference>
<proteinExistence type="inferred from homology"/>
<dbReference type="RefSeq" id="WP_289364025.1">
    <property type="nucleotide sequence ID" value="NZ_JAUCBP010000006.1"/>
</dbReference>
<name>A0ABT7SUI0_9ALTE</name>